<keyword evidence="4 7" id="KW-1133">Transmembrane helix</keyword>
<evidence type="ECO:0000256" key="5">
    <source>
        <dbReference type="ARBA" id="ARBA00023136"/>
    </source>
</evidence>
<evidence type="ECO:0000256" key="4">
    <source>
        <dbReference type="ARBA" id="ARBA00022989"/>
    </source>
</evidence>
<dbReference type="OrthoDB" id="776561at2759"/>
<keyword evidence="3 7" id="KW-0812">Transmembrane</keyword>
<dbReference type="Proteomes" id="UP000238479">
    <property type="component" value="Chromosome 6"/>
</dbReference>
<dbReference type="AlphaFoldDB" id="A0A2P6PZB3"/>
<dbReference type="GO" id="GO:0016020">
    <property type="term" value="C:membrane"/>
    <property type="evidence" value="ECO:0007669"/>
    <property type="project" value="UniProtKB-SubCell"/>
</dbReference>
<evidence type="ECO:0000256" key="7">
    <source>
        <dbReference type="SAM" id="Phobius"/>
    </source>
</evidence>
<dbReference type="InterPro" id="IPR007749">
    <property type="entry name" value="DUF677"/>
</dbReference>
<comment type="subcellular location">
    <subcellularLocation>
        <location evidence="1">Membrane</location>
    </subcellularLocation>
</comment>
<gene>
    <name evidence="8" type="ORF">RchiOBHm_Chr6g0303541</name>
</gene>
<dbReference type="Gramene" id="PRQ27270">
    <property type="protein sequence ID" value="PRQ27270"/>
    <property type="gene ID" value="RchiOBHm_Chr6g0303541"/>
</dbReference>
<reference evidence="8 9" key="1">
    <citation type="journal article" date="2018" name="Nat. Genet.">
        <title>The Rosa genome provides new insights in the design of modern roses.</title>
        <authorList>
            <person name="Bendahmane M."/>
        </authorList>
    </citation>
    <scope>NUCLEOTIDE SEQUENCE [LARGE SCALE GENOMIC DNA]</scope>
    <source>
        <strain evidence="9">cv. Old Blush</strain>
    </source>
</reference>
<comment type="similarity">
    <text evidence="2">Belongs to the UPF0496 family.</text>
</comment>
<evidence type="ECO:0000313" key="8">
    <source>
        <dbReference type="EMBL" id="PRQ27270.1"/>
    </source>
</evidence>
<comment type="caution">
    <text evidence="8">The sequence shown here is derived from an EMBL/GenBank/DDBJ whole genome shotgun (WGS) entry which is preliminary data.</text>
</comment>
<evidence type="ECO:0000256" key="3">
    <source>
        <dbReference type="ARBA" id="ARBA00022692"/>
    </source>
</evidence>
<proteinExistence type="inferred from homology"/>
<evidence type="ECO:0000313" key="9">
    <source>
        <dbReference type="Proteomes" id="UP000238479"/>
    </source>
</evidence>
<sequence length="381" mass="43935">MRKSMRSRLRSMFSKPGSRSRKVNDRGGGGSFSSKLSVNEEYLEVFRTKSYLEMWDRVHGHGSVQRPTTNTTRLSSSPLVPFYMNLSENLLDPRQETLNDMISEEGINVHHLLTDYFESSLEAYHLCELLLRSIHQTHAEYRNIKKVMKKLSQRNNYTDEQCRAIFRELTTFGHLKNSLSISSPLQFRDIHDSYSALLNNLTSRQKKIRRRAKRNRILKKVGGVGLVVSHSALLLALLVFAFHSMIGLVAAPAIMSCSIGLCKKKMESGEECLKSSFDHEIHGEQLDVAAKGIYILINDFDTMSRMVRRLQDEVEHRKAVADLCVRNGVNCEIFNEVVREFHVHDSNFMEQLEELEEHVYLCMLTINRSRRLVLQEIFATH</sequence>
<dbReference type="EMBL" id="PDCK01000044">
    <property type="protein sequence ID" value="PRQ27270.1"/>
    <property type="molecule type" value="Genomic_DNA"/>
</dbReference>
<accession>A0A2P6PZB3</accession>
<organism evidence="8 9">
    <name type="scientific">Rosa chinensis</name>
    <name type="common">China rose</name>
    <dbReference type="NCBI Taxonomy" id="74649"/>
    <lineage>
        <taxon>Eukaryota</taxon>
        <taxon>Viridiplantae</taxon>
        <taxon>Streptophyta</taxon>
        <taxon>Embryophyta</taxon>
        <taxon>Tracheophyta</taxon>
        <taxon>Spermatophyta</taxon>
        <taxon>Magnoliopsida</taxon>
        <taxon>eudicotyledons</taxon>
        <taxon>Gunneridae</taxon>
        <taxon>Pentapetalae</taxon>
        <taxon>rosids</taxon>
        <taxon>fabids</taxon>
        <taxon>Rosales</taxon>
        <taxon>Rosaceae</taxon>
        <taxon>Rosoideae</taxon>
        <taxon>Rosoideae incertae sedis</taxon>
        <taxon>Rosa</taxon>
    </lineage>
</organism>
<feature type="transmembrane region" description="Helical" evidence="7">
    <location>
        <begin position="217"/>
        <end position="239"/>
    </location>
</feature>
<keyword evidence="9" id="KW-1185">Reference proteome</keyword>
<dbReference type="STRING" id="74649.A0A2P6PZB3"/>
<evidence type="ECO:0000256" key="2">
    <source>
        <dbReference type="ARBA" id="ARBA00009074"/>
    </source>
</evidence>
<protein>
    <submittedName>
        <fullName evidence="8">Uncharacterized protein</fullName>
    </submittedName>
</protein>
<feature type="region of interest" description="Disordered" evidence="6">
    <location>
        <begin position="1"/>
        <end position="32"/>
    </location>
</feature>
<dbReference type="PANTHER" id="PTHR31113">
    <property type="entry name" value="UPF0496 PROTEIN 3-RELATED"/>
    <property type="match status" value="1"/>
</dbReference>
<evidence type="ECO:0000256" key="6">
    <source>
        <dbReference type="SAM" id="MobiDB-lite"/>
    </source>
</evidence>
<keyword evidence="5 7" id="KW-0472">Membrane</keyword>
<dbReference type="Pfam" id="PF05055">
    <property type="entry name" value="DUF677"/>
    <property type="match status" value="1"/>
</dbReference>
<dbReference type="PANTHER" id="PTHR31113:SF20">
    <property type="entry name" value="UPF0496 PROTEIN 2-RELATED"/>
    <property type="match status" value="1"/>
</dbReference>
<name>A0A2P6PZB3_ROSCH</name>
<evidence type="ECO:0000256" key="1">
    <source>
        <dbReference type="ARBA" id="ARBA00004370"/>
    </source>
</evidence>
<dbReference type="OMA" id="IAMRGHG"/>